<gene>
    <name evidence="1" type="ORF">HGA15_30635</name>
</gene>
<accession>A0A846YSJ9</accession>
<name>A0A846YSJ9_9NOCA</name>
<sequence>MSANMELLCTIQSASLGVSRELRRLDDELLERREIVREPLKNAIRAALDAGVPRKDIASAAGFSWMRCYQLIGGRASRS</sequence>
<organism evidence="1 2">
    <name type="scientific">Nocardia flavorosea</name>
    <dbReference type="NCBI Taxonomy" id="53429"/>
    <lineage>
        <taxon>Bacteria</taxon>
        <taxon>Bacillati</taxon>
        <taxon>Actinomycetota</taxon>
        <taxon>Actinomycetes</taxon>
        <taxon>Mycobacteriales</taxon>
        <taxon>Nocardiaceae</taxon>
        <taxon>Nocardia</taxon>
    </lineage>
</organism>
<evidence type="ECO:0000313" key="2">
    <source>
        <dbReference type="Proteomes" id="UP000570678"/>
    </source>
</evidence>
<dbReference type="EMBL" id="JAAXOT010000022">
    <property type="protein sequence ID" value="NKY60418.1"/>
    <property type="molecule type" value="Genomic_DNA"/>
</dbReference>
<dbReference type="RefSeq" id="WP_157117207.1">
    <property type="nucleotide sequence ID" value="NZ_JAAXOT010000022.1"/>
</dbReference>
<keyword evidence="2" id="KW-1185">Reference proteome</keyword>
<comment type="caution">
    <text evidence="1">The sequence shown here is derived from an EMBL/GenBank/DDBJ whole genome shotgun (WGS) entry which is preliminary data.</text>
</comment>
<reference evidence="1 2" key="1">
    <citation type="submission" date="2020-04" db="EMBL/GenBank/DDBJ databases">
        <title>MicrobeNet Type strains.</title>
        <authorList>
            <person name="Nicholson A.C."/>
        </authorList>
    </citation>
    <scope>NUCLEOTIDE SEQUENCE [LARGE SCALE GENOMIC DNA]</scope>
    <source>
        <strain evidence="1 2">JCM 3332</strain>
    </source>
</reference>
<evidence type="ECO:0000313" key="1">
    <source>
        <dbReference type="EMBL" id="NKY60418.1"/>
    </source>
</evidence>
<dbReference type="Proteomes" id="UP000570678">
    <property type="component" value="Unassembled WGS sequence"/>
</dbReference>
<protein>
    <submittedName>
        <fullName evidence="1">Uncharacterized protein</fullName>
    </submittedName>
</protein>
<dbReference type="AlphaFoldDB" id="A0A846YSJ9"/>
<proteinExistence type="predicted"/>